<evidence type="ECO:0000313" key="4">
    <source>
        <dbReference type="Proteomes" id="UP000536179"/>
    </source>
</evidence>
<dbReference type="InterPro" id="IPR013780">
    <property type="entry name" value="Glyco_hydro_b"/>
</dbReference>
<dbReference type="InterPro" id="IPR017853">
    <property type="entry name" value="GH"/>
</dbReference>
<comment type="similarity">
    <text evidence="1">Belongs to the glycosyl hydrolase 13 family.</text>
</comment>
<dbReference type="CDD" id="cd11326">
    <property type="entry name" value="AmyAc_Glg_debranch"/>
    <property type="match status" value="1"/>
</dbReference>
<dbReference type="SUPFAM" id="SSF81296">
    <property type="entry name" value="E set domains"/>
    <property type="match status" value="1"/>
</dbReference>
<dbReference type="Proteomes" id="UP000536179">
    <property type="component" value="Unassembled WGS sequence"/>
</dbReference>
<dbReference type="Gene3D" id="2.60.40.1180">
    <property type="entry name" value="Golgi alpha-mannosidase II"/>
    <property type="match status" value="1"/>
</dbReference>
<dbReference type="AlphaFoldDB" id="A0A7W5H760"/>
<comment type="caution">
    <text evidence="3">The sequence shown here is derived from an EMBL/GenBank/DDBJ whole genome shotgun (WGS) entry which is preliminary data.</text>
</comment>
<dbReference type="RefSeq" id="WP_246420119.1">
    <property type="nucleotide sequence ID" value="NZ_JACHXU010000014.1"/>
</dbReference>
<dbReference type="EC" id="3.2.1.-" evidence="3"/>
<dbReference type="InterPro" id="IPR014756">
    <property type="entry name" value="Ig_E-set"/>
</dbReference>
<keyword evidence="4" id="KW-1185">Reference proteome</keyword>
<dbReference type="SMART" id="SM00642">
    <property type="entry name" value="Aamy"/>
    <property type="match status" value="1"/>
</dbReference>
<organism evidence="3 4">
    <name type="scientific">Aporhodopirellula rubra</name>
    <dbReference type="NCBI Taxonomy" id="980271"/>
    <lineage>
        <taxon>Bacteria</taxon>
        <taxon>Pseudomonadati</taxon>
        <taxon>Planctomycetota</taxon>
        <taxon>Planctomycetia</taxon>
        <taxon>Pirellulales</taxon>
        <taxon>Pirellulaceae</taxon>
        <taxon>Aporhodopirellula</taxon>
    </lineage>
</organism>
<proteinExistence type="inferred from homology"/>
<dbReference type="CDD" id="cd02856">
    <property type="entry name" value="E_set_GDE_Isoamylase_N"/>
    <property type="match status" value="1"/>
</dbReference>
<name>A0A7W5H760_9BACT</name>
<evidence type="ECO:0000256" key="1">
    <source>
        <dbReference type="ARBA" id="ARBA00008061"/>
    </source>
</evidence>
<dbReference type="EMBL" id="JACHXU010000014">
    <property type="protein sequence ID" value="MBB3208119.1"/>
    <property type="molecule type" value="Genomic_DNA"/>
</dbReference>
<sequence length="690" mass="78292">MPEPMSRRWESREGSPYPLGASYLESDEAFNFAIYSKHAERVTLLLFSETDMTNPVVRFEFDYLYNKSGAVWHCRIPLASMADAKYYGYQIDGPAPGSTFEFHAFDHEKLLLDPYTRAVHFPEGFNREAARRPGSTVGVAPLGVLPTVGCGFDWGDETRPRHEFDFVIYELHVRGLTQHESSGVAPDRRGTFLAVVDKIPYLHDLGVTAVQLMPVFQFDPDDGNYWGYMPLALFAPHHAYASSSHHCRQRDEFRTMVKAFHDAGIEVLLDVVYNHTCEGDHTGPIYSFKGIDNSTYYVASGDQANPYANFSGTGNTLHTANRNVRRLVVDSMRHWVDEMHVDGFRFDLASIFTRSSDGSINASDPPIIGQIGAEDDLAHIRLIAEPWDASGAFQLGRSFPGLQWRQWNARFRECVQKFVRGDRGLVPELMTRIYGSCDLFPDDRMDAYRPFQSVNYVASHDGLTMADLVSYSRKNNWANGHQNADGPVDYSFNCGVEGWLAVTDDVLAERKLRVKNFFAILMLSAGTPMFRMGDEFLNSQSGNSNPYNQDNETSWLDWNLTEQHQDMLRYVRMMIAFRKSHPSICRSRFWRDDIKWYGTDHLVDLSAESQHLAYCLHGDVEDDSDLYVIINNSERSSSFGIQEGGPGSWRRIIDTAQTSPLDIVDESTAELVVDSFYLASPHSIVVFTRE</sequence>
<gene>
    <name evidence="3" type="ORF">FHS27_003946</name>
</gene>
<feature type="domain" description="Glycosyl hydrolase family 13 catalytic" evidence="2">
    <location>
        <begin position="166"/>
        <end position="578"/>
    </location>
</feature>
<dbReference type="Pfam" id="PF02922">
    <property type="entry name" value="CBM_48"/>
    <property type="match status" value="1"/>
</dbReference>
<dbReference type="Gene3D" id="2.60.40.10">
    <property type="entry name" value="Immunoglobulins"/>
    <property type="match status" value="1"/>
</dbReference>
<dbReference type="InterPro" id="IPR006047">
    <property type="entry name" value="GH13_cat_dom"/>
</dbReference>
<dbReference type="InterPro" id="IPR013783">
    <property type="entry name" value="Ig-like_fold"/>
</dbReference>
<keyword evidence="3" id="KW-0326">Glycosidase</keyword>
<dbReference type="GO" id="GO:0005975">
    <property type="term" value="P:carbohydrate metabolic process"/>
    <property type="evidence" value="ECO:0007669"/>
    <property type="project" value="InterPro"/>
</dbReference>
<evidence type="ECO:0000259" key="2">
    <source>
        <dbReference type="SMART" id="SM00642"/>
    </source>
</evidence>
<dbReference type="InterPro" id="IPR044505">
    <property type="entry name" value="GlgX_Isoamylase_N_E_set"/>
</dbReference>
<keyword evidence="3" id="KW-0378">Hydrolase</keyword>
<dbReference type="SUPFAM" id="SSF51445">
    <property type="entry name" value="(Trans)glycosidases"/>
    <property type="match status" value="1"/>
</dbReference>
<dbReference type="GO" id="GO:0004553">
    <property type="term" value="F:hydrolase activity, hydrolyzing O-glycosyl compounds"/>
    <property type="evidence" value="ECO:0007669"/>
    <property type="project" value="InterPro"/>
</dbReference>
<dbReference type="Pfam" id="PF00128">
    <property type="entry name" value="Alpha-amylase"/>
    <property type="match status" value="1"/>
</dbReference>
<reference evidence="3 4" key="1">
    <citation type="submission" date="2020-08" db="EMBL/GenBank/DDBJ databases">
        <title>Genomic Encyclopedia of Type Strains, Phase III (KMG-III): the genomes of soil and plant-associated and newly described type strains.</title>
        <authorList>
            <person name="Whitman W."/>
        </authorList>
    </citation>
    <scope>NUCLEOTIDE SEQUENCE [LARGE SCALE GENOMIC DNA]</scope>
    <source>
        <strain evidence="3 4">CECT 8075</strain>
    </source>
</reference>
<dbReference type="PANTHER" id="PTHR43002">
    <property type="entry name" value="GLYCOGEN DEBRANCHING ENZYME"/>
    <property type="match status" value="1"/>
</dbReference>
<accession>A0A7W5H760</accession>
<evidence type="ECO:0000313" key="3">
    <source>
        <dbReference type="EMBL" id="MBB3208119.1"/>
    </source>
</evidence>
<dbReference type="InterPro" id="IPR004193">
    <property type="entry name" value="Glyco_hydro_13_N"/>
</dbReference>
<dbReference type="SUPFAM" id="SSF51011">
    <property type="entry name" value="Glycosyl hydrolase domain"/>
    <property type="match status" value="1"/>
</dbReference>
<dbReference type="Gene3D" id="3.20.20.80">
    <property type="entry name" value="Glycosidases"/>
    <property type="match status" value="1"/>
</dbReference>
<protein>
    <submittedName>
        <fullName evidence="3">Glycogen operon protein</fullName>
        <ecNumber evidence="3">3.2.1.-</ecNumber>
    </submittedName>
</protein>